<accession>A0ABS4SGG9</accession>
<protein>
    <submittedName>
        <fullName evidence="2">NAD(P)H-flavin reductase</fullName>
    </submittedName>
</protein>
<dbReference type="InterPro" id="IPR001433">
    <property type="entry name" value="OxRdtase_FAD/NAD-bd"/>
</dbReference>
<dbReference type="Pfam" id="PF00175">
    <property type="entry name" value="NAD_binding_1"/>
    <property type="match status" value="1"/>
</dbReference>
<dbReference type="PROSITE" id="PS51384">
    <property type="entry name" value="FAD_FR"/>
    <property type="match status" value="1"/>
</dbReference>
<evidence type="ECO:0000259" key="1">
    <source>
        <dbReference type="PROSITE" id="PS51384"/>
    </source>
</evidence>
<dbReference type="Gene3D" id="2.40.30.10">
    <property type="entry name" value="Translation factors"/>
    <property type="match status" value="1"/>
</dbReference>
<evidence type="ECO:0000313" key="2">
    <source>
        <dbReference type="EMBL" id="MBP2291661.1"/>
    </source>
</evidence>
<dbReference type="InterPro" id="IPR019480">
    <property type="entry name" value="Dihydroorotate_DH_Fe-S-bd"/>
</dbReference>
<dbReference type="PIRSF" id="PIRSF006816">
    <property type="entry name" value="Cyc3_hyd_g"/>
    <property type="match status" value="1"/>
</dbReference>
<gene>
    <name evidence="2" type="ORF">J2851_001410</name>
</gene>
<keyword evidence="3" id="KW-1185">Reference proteome</keyword>
<dbReference type="InterPro" id="IPR012165">
    <property type="entry name" value="Cyt_c3_hydrogenase_gsu"/>
</dbReference>
<proteinExistence type="predicted"/>
<reference evidence="2 3" key="1">
    <citation type="submission" date="2021-03" db="EMBL/GenBank/DDBJ databases">
        <title>Genomic Encyclopedia of Type Strains, Phase III (KMG-III): the genomes of soil and plant-associated and newly described type strains.</title>
        <authorList>
            <person name="Whitman W."/>
        </authorList>
    </citation>
    <scope>NUCLEOTIDE SEQUENCE [LARGE SCALE GENOMIC DNA]</scope>
    <source>
        <strain evidence="2 3">IMMIB AFH-6</strain>
    </source>
</reference>
<dbReference type="InterPro" id="IPR017938">
    <property type="entry name" value="Riboflavin_synthase-like_b-brl"/>
</dbReference>
<dbReference type="InterPro" id="IPR050353">
    <property type="entry name" value="PyrK_electron_transfer"/>
</dbReference>
<dbReference type="EMBL" id="JAGINP010000004">
    <property type="protein sequence ID" value="MBP2291661.1"/>
    <property type="molecule type" value="Genomic_DNA"/>
</dbReference>
<comment type="caution">
    <text evidence="2">The sequence shown here is derived from an EMBL/GenBank/DDBJ whole genome shotgun (WGS) entry which is preliminary data.</text>
</comment>
<dbReference type="SUPFAM" id="SSF63380">
    <property type="entry name" value="Riboflavin synthase domain-like"/>
    <property type="match status" value="1"/>
</dbReference>
<dbReference type="Gene3D" id="3.40.50.80">
    <property type="entry name" value="Nucleotide-binding domain of ferredoxin-NADP reductase (FNR) module"/>
    <property type="match status" value="1"/>
</dbReference>
<dbReference type="RefSeq" id="WP_209765221.1">
    <property type="nucleotide sequence ID" value="NZ_JAGINP010000004.1"/>
</dbReference>
<organism evidence="2 3">
    <name type="scientific">Azospirillum rugosum</name>
    <dbReference type="NCBI Taxonomy" id="416170"/>
    <lineage>
        <taxon>Bacteria</taxon>
        <taxon>Pseudomonadati</taxon>
        <taxon>Pseudomonadota</taxon>
        <taxon>Alphaproteobacteria</taxon>
        <taxon>Rhodospirillales</taxon>
        <taxon>Azospirillaceae</taxon>
        <taxon>Azospirillum</taxon>
    </lineage>
</organism>
<dbReference type="PANTHER" id="PTHR43513:SF1">
    <property type="entry name" value="ANAEROBIC SULFITE REDUCTASE SUBUNIT B"/>
    <property type="match status" value="1"/>
</dbReference>
<dbReference type="Proteomes" id="UP000781958">
    <property type="component" value="Unassembled WGS sequence"/>
</dbReference>
<evidence type="ECO:0000313" key="3">
    <source>
        <dbReference type="Proteomes" id="UP000781958"/>
    </source>
</evidence>
<name>A0ABS4SGG9_9PROT</name>
<dbReference type="PANTHER" id="PTHR43513">
    <property type="entry name" value="DIHYDROOROTATE DEHYDROGENASE B (NAD(+)), ELECTRON TRANSFER SUBUNIT"/>
    <property type="match status" value="1"/>
</dbReference>
<dbReference type="SUPFAM" id="SSF52343">
    <property type="entry name" value="Ferredoxin reductase-like, C-terminal NADP-linked domain"/>
    <property type="match status" value="1"/>
</dbReference>
<sequence length="291" mass="32468">MDSALLSPAGAAADFSNKADPMVPRPFRIVRRLREVDGCFTLVLESLDGRPYVFRPGQFNMLYVFGVGEVAISVSGDCRDPNRLVHTVREVGTVTRAMAALRPGDSIGVRGPFGHPWPIEEAYGHDVLFVTGTIGLAPLRPLIMEVLNRREHFGKVVLCYGSRGTHDILYEKQLHQWRGRFDMQVHVTVHSAPSGYRGRVGSVANLVKIARFDPEQTTAYVCRSETMTRPAVQALYERGVTADRIYVTLERNMKCGVGFCGHCQMGGSFMCKDGPVYRYDTIEHVFSVREL</sequence>
<dbReference type="CDD" id="cd06221">
    <property type="entry name" value="sulfite_reductase_like"/>
    <property type="match status" value="1"/>
</dbReference>
<dbReference type="Pfam" id="PF10418">
    <property type="entry name" value="DHODB_Fe-S_bind"/>
    <property type="match status" value="1"/>
</dbReference>
<dbReference type="InterPro" id="IPR017927">
    <property type="entry name" value="FAD-bd_FR_type"/>
</dbReference>
<feature type="domain" description="FAD-binding FR-type" evidence="1">
    <location>
        <begin position="22"/>
        <end position="119"/>
    </location>
</feature>
<dbReference type="InterPro" id="IPR039261">
    <property type="entry name" value="FNR_nucleotide-bd"/>
</dbReference>